<dbReference type="HOGENOM" id="CLU_1058719_0_0_1"/>
<feature type="domain" description="RING-type" evidence="5">
    <location>
        <begin position="170"/>
        <end position="213"/>
    </location>
</feature>
<dbReference type="OrthoDB" id="5600418at2759"/>
<evidence type="ECO:0000256" key="2">
    <source>
        <dbReference type="ARBA" id="ARBA00022833"/>
    </source>
</evidence>
<protein>
    <recommendedName>
        <fullName evidence="5">RING-type domain-containing protein</fullName>
    </recommendedName>
</protein>
<gene>
    <name evidence="6" type="primary">Dvir\GJ11990</name>
    <name evidence="6" type="ORF">Dvir_GJ11990</name>
</gene>
<dbReference type="Proteomes" id="UP000008792">
    <property type="component" value="Unassembled WGS sequence"/>
</dbReference>
<dbReference type="OMA" id="VECCKAI"/>
<dbReference type="GO" id="GO:0016567">
    <property type="term" value="P:protein ubiquitination"/>
    <property type="evidence" value="ECO:0007669"/>
    <property type="project" value="InterPro"/>
</dbReference>
<keyword evidence="4" id="KW-0175">Coiled coil</keyword>
<dbReference type="PROSITE" id="PS50089">
    <property type="entry name" value="ZF_RING_2"/>
    <property type="match status" value="1"/>
</dbReference>
<organism evidence="6 7">
    <name type="scientific">Drosophila virilis</name>
    <name type="common">Fruit fly</name>
    <dbReference type="NCBI Taxonomy" id="7244"/>
    <lineage>
        <taxon>Eukaryota</taxon>
        <taxon>Metazoa</taxon>
        <taxon>Ecdysozoa</taxon>
        <taxon>Arthropoda</taxon>
        <taxon>Hexapoda</taxon>
        <taxon>Insecta</taxon>
        <taxon>Pterygota</taxon>
        <taxon>Neoptera</taxon>
        <taxon>Endopterygota</taxon>
        <taxon>Diptera</taxon>
        <taxon>Brachycera</taxon>
        <taxon>Muscomorpha</taxon>
        <taxon>Ephydroidea</taxon>
        <taxon>Drosophilidae</taxon>
        <taxon>Drosophila</taxon>
    </lineage>
</organism>
<dbReference type="GO" id="GO:0005634">
    <property type="term" value="C:nucleus"/>
    <property type="evidence" value="ECO:0007669"/>
    <property type="project" value="InterPro"/>
</dbReference>
<keyword evidence="1 3" id="KW-0479">Metal-binding</keyword>
<dbReference type="Pfam" id="PF13639">
    <property type="entry name" value="zf-RING_2"/>
    <property type="match status" value="1"/>
</dbReference>
<dbReference type="InterPro" id="IPR013083">
    <property type="entry name" value="Znf_RING/FYVE/PHD"/>
</dbReference>
<keyword evidence="1 3" id="KW-0863">Zinc-finger</keyword>
<keyword evidence="7" id="KW-1185">Reference proteome</keyword>
<evidence type="ECO:0000313" key="6">
    <source>
        <dbReference type="EMBL" id="EDW69667.1"/>
    </source>
</evidence>
<dbReference type="InParanoid" id="B4LIA0"/>
<dbReference type="SMART" id="SM00184">
    <property type="entry name" value="RING"/>
    <property type="match status" value="1"/>
</dbReference>
<dbReference type="EMBL" id="CH940647">
    <property type="protein sequence ID" value="EDW69667.1"/>
    <property type="molecule type" value="Genomic_DNA"/>
</dbReference>
<dbReference type="eggNOG" id="ENOG502RAP7">
    <property type="taxonomic scope" value="Eukaryota"/>
</dbReference>
<evidence type="ECO:0000256" key="3">
    <source>
        <dbReference type="PROSITE-ProRule" id="PRU00175"/>
    </source>
</evidence>
<dbReference type="GO" id="GO:0036297">
    <property type="term" value="P:interstrand cross-link repair"/>
    <property type="evidence" value="ECO:0007669"/>
    <property type="project" value="InterPro"/>
</dbReference>
<dbReference type="GO" id="GO:0008270">
    <property type="term" value="F:zinc ion binding"/>
    <property type="evidence" value="ECO:0007669"/>
    <property type="project" value="UniProtKB-KW"/>
</dbReference>
<dbReference type="GO" id="GO:0004842">
    <property type="term" value="F:ubiquitin-protein transferase activity"/>
    <property type="evidence" value="ECO:0007669"/>
    <property type="project" value="InterPro"/>
</dbReference>
<keyword evidence="2" id="KW-0862">Zinc</keyword>
<evidence type="ECO:0000256" key="1">
    <source>
        <dbReference type="ARBA" id="ARBA00022771"/>
    </source>
</evidence>
<proteinExistence type="predicted"/>
<dbReference type="STRING" id="7244.B4LIA0"/>
<accession>B4LIA0</accession>
<name>B4LIA0_DROVI</name>
<dbReference type="SMR" id="B4LIA0"/>
<dbReference type="InterPro" id="IPR037381">
    <property type="entry name" value="RFWD3"/>
</dbReference>
<dbReference type="FunCoup" id="B4LIA0">
    <property type="interactions" value="18"/>
</dbReference>
<dbReference type="PANTHER" id="PTHR16047">
    <property type="entry name" value="RFWD3 PROTEIN"/>
    <property type="match status" value="1"/>
</dbReference>
<sequence length="229" mass="26917">MALSNGEEEFLSIQEKIIEEELVSETVQKTDELDPYKIILKNTNELQKQLSELCAKVEDLQFQNQPVLIQNQEQLQSLQNYCREMDEHVASIKTIQDLQSQEFNQKLLEKDQMRLQLLADLKRQEESHIQEMDQLKLKLKTELEEKDRQCLELEQEIERCKTHNDISVSCSICLDPWNSSSDHRLVSLQCGHLFGDKCIRSCLKQLNECPQCRAPSRTDYIRYLYGRPL</sequence>
<reference evidence="6 7" key="1">
    <citation type="journal article" date="2007" name="Nature">
        <title>Evolution of genes and genomes on the Drosophila phylogeny.</title>
        <authorList>
            <consortium name="Drosophila 12 Genomes Consortium"/>
            <person name="Clark A.G."/>
            <person name="Eisen M.B."/>
            <person name="Smith D.R."/>
            <person name="Bergman C.M."/>
            <person name="Oliver B."/>
            <person name="Markow T.A."/>
            <person name="Kaufman T.C."/>
            <person name="Kellis M."/>
            <person name="Gelbart W."/>
            <person name="Iyer V.N."/>
            <person name="Pollard D.A."/>
            <person name="Sackton T.B."/>
            <person name="Larracuente A.M."/>
            <person name="Singh N.D."/>
            <person name="Abad J.P."/>
            <person name="Abt D.N."/>
            <person name="Adryan B."/>
            <person name="Aguade M."/>
            <person name="Akashi H."/>
            <person name="Anderson W.W."/>
            <person name="Aquadro C.F."/>
            <person name="Ardell D.H."/>
            <person name="Arguello R."/>
            <person name="Artieri C.G."/>
            <person name="Barbash D.A."/>
            <person name="Barker D."/>
            <person name="Barsanti P."/>
            <person name="Batterham P."/>
            <person name="Batzoglou S."/>
            <person name="Begun D."/>
            <person name="Bhutkar A."/>
            <person name="Blanco E."/>
            <person name="Bosak S.A."/>
            <person name="Bradley R.K."/>
            <person name="Brand A.D."/>
            <person name="Brent M.R."/>
            <person name="Brooks A.N."/>
            <person name="Brown R.H."/>
            <person name="Butlin R.K."/>
            <person name="Caggese C."/>
            <person name="Calvi B.R."/>
            <person name="Bernardo de Carvalho A."/>
            <person name="Caspi A."/>
            <person name="Castrezana S."/>
            <person name="Celniker S.E."/>
            <person name="Chang J.L."/>
            <person name="Chapple C."/>
            <person name="Chatterji S."/>
            <person name="Chinwalla A."/>
            <person name="Civetta A."/>
            <person name="Clifton S.W."/>
            <person name="Comeron J.M."/>
            <person name="Costello J.C."/>
            <person name="Coyne J.A."/>
            <person name="Daub J."/>
            <person name="David R.G."/>
            <person name="Delcher A.L."/>
            <person name="Delehaunty K."/>
            <person name="Do C.B."/>
            <person name="Ebling H."/>
            <person name="Edwards K."/>
            <person name="Eickbush T."/>
            <person name="Evans J.D."/>
            <person name="Filipski A."/>
            <person name="Findeiss S."/>
            <person name="Freyhult E."/>
            <person name="Fulton L."/>
            <person name="Fulton R."/>
            <person name="Garcia A.C."/>
            <person name="Gardiner A."/>
            <person name="Garfield D.A."/>
            <person name="Garvin B.E."/>
            <person name="Gibson G."/>
            <person name="Gilbert D."/>
            <person name="Gnerre S."/>
            <person name="Godfrey J."/>
            <person name="Good R."/>
            <person name="Gotea V."/>
            <person name="Gravely B."/>
            <person name="Greenberg A.J."/>
            <person name="Griffiths-Jones S."/>
            <person name="Gross S."/>
            <person name="Guigo R."/>
            <person name="Gustafson E.A."/>
            <person name="Haerty W."/>
            <person name="Hahn M.W."/>
            <person name="Halligan D.L."/>
            <person name="Halpern A.L."/>
            <person name="Halter G.M."/>
            <person name="Han M.V."/>
            <person name="Heger A."/>
            <person name="Hillier L."/>
            <person name="Hinrichs A.S."/>
            <person name="Holmes I."/>
            <person name="Hoskins R.A."/>
            <person name="Hubisz M.J."/>
            <person name="Hultmark D."/>
            <person name="Huntley M.A."/>
            <person name="Jaffe D.B."/>
            <person name="Jagadeeshan S."/>
            <person name="Jeck W.R."/>
            <person name="Johnson J."/>
            <person name="Jones C.D."/>
            <person name="Jordan W.C."/>
            <person name="Karpen G.H."/>
            <person name="Kataoka E."/>
            <person name="Keightley P.D."/>
            <person name="Kheradpour P."/>
            <person name="Kirkness E.F."/>
            <person name="Koerich L.B."/>
            <person name="Kristiansen K."/>
            <person name="Kudrna D."/>
            <person name="Kulathinal R.J."/>
            <person name="Kumar S."/>
            <person name="Kwok R."/>
            <person name="Lander E."/>
            <person name="Langley C.H."/>
            <person name="Lapoint R."/>
            <person name="Lazzaro B.P."/>
            <person name="Lee S.J."/>
            <person name="Levesque L."/>
            <person name="Li R."/>
            <person name="Lin C.F."/>
            <person name="Lin M.F."/>
            <person name="Lindblad-Toh K."/>
            <person name="Llopart A."/>
            <person name="Long M."/>
            <person name="Low L."/>
            <person name="Lozovsky E."/>
            <person name="Lu J."/>
            <person name="Luo M."/>
            <person name="Machado C.A."/>
            <person name="Makalowski W."/>
            <person name="Marzo M."/>
            <person name="Matsuda M."/>
            <person name="Matzkin L."/>
            <person name="McAllister B."/>
            <person name="McBride C.S."/>
            <person name="McKernan B."/>
            <person name="McKernan K."/>
            <person name="Mendez-Lago M."/>
            <person name="Minx P."/>
            <person name="Mollenhauer M.U."/>
            <person name="Montooth K."/>
            <person name="Mount S.M."/>
            <person name="Mu X."/>
            <person name="Myers E."/>
            <person name="Negre B."/>
            <person name="Newfeld S."/>
            <person name="Nielsen R."/>
            <person name="Noor M.A."/>
            <person name="O'Grady P."/>
            <person name="Pachter L."/>
            <person name="Papaceit M."/>
            <person name="Parisi M.J."/>
            <person name="Parisi M."/>
            <person name="Parts L."/>
            <person name="Pedersen J.S."/>
            <person name="Pesole G."/>
            <person name="Phillippy A.M."/>
            <person name="Ponting C.P."/>
            <person name="Pop M."/>
            <person name="Porcelli D."/>
            <person name="Powell J.R."/>
            <person name="Prohaska S."/>
            <person name="Pruitt K."/>
            <person name="Puig M."/>
            <person name="Quesneville H."/>
            <person name="Ram K.R."/>
            <person name="Rand D."/>
            <person name="Rasmussen M.D."/>
            <person name="Reed L.K."/>
            <person name="Reenan R."/>
            <person name="Reily A."/>
            <person name="Remington K.A."/>
            <person name="Rieger T.T."/>
            <person name="Ritchie M.G."/>
            <person name="Robin C."/>
            <person name="Rogers Y.H."/>
            <person name="Rohde C."/>
            <person name="Rozas J."/>
            <person name="Rubenfield M.J."/>
            <person name="Ruiz A."/>
            <person name="Russo S."/>
            <person name="Salzberg S.L."/>
            <person name="Sanchez-Gracia A."/>
            <person name="Saranga D.J."/>
            <person name="Sato H."/>
            <person name="Schaeffer S.W."/>
            <person name="Schatz M.C."/>
            <person name="Schlenke T."/>
            <person name="Schwartz R."/>
            <person name="Segarra C."/>
            <person name="Singh R.S."/>
            <person name="Sirot L."/>
            <person name="Sirota M."/>
            <person name="Sisneros N.B."/>
            <person name="Smith C.D."/>
            <person name="Smith T.F."/>
            <person name="Spieth J."/>
            <person name="Stage D.E."/>
            <person name="Stark A."/>
            <person name="Stephan W."/>
            <person name="Strausberg R.L."/>
            <person name="Strempel S."/>
            <person name="Sturgill D."/>
            <person name="Sutton G."/>
            <person name="Sutton G.G."/>
            <person name="Tao W."/>
            <person name="Teichmann S."/>
            <person name="Tobari Y.N."/>
            <person name="Tomimura Y."/>
            <person name="Tsolas J.M."/>
            <person name="Valente V.L."/>
            <person name="Venter E."/>
            <person name="Venter J.C."/>
            <person name="Vicario S."/>
            <person name="Vieira F.G."/>
            <person name="Vilella A.J."/>
            <person name="Villasante A."/>
            <person name="Walenz B."/>
            <person name="Wang J."/>
            <person name="Wasserman M."/>
            <person name="Watts T."/>
            <person name="Wilson D."/>
            <person name="Wilson R.K."/>
            <person name="Wing R.A."/>
            <person name="Wolfner M.F."/>
            <person name="Wong A."/>
            <person name="Wong G.K."/>
            <person name="Wu C.I."/>
            <person name="Wu G."/>
            <person name="Yamamoto D."/>
            <person name="Yang H.P."/>
            <person name="Yang S.P."/>
            <person name="Yorke J.A."/>
            <person name="Yoshida K."/>
            <person name="Zdobnov E."/>
            <person name="Zhang P."/>
            <person name="Zhang Y."/>
            <person name="Zimin A.V."/>
            <person name="Baldwin J."/>
            <person name="Abdouelleil A."/>
            <person name="Abdulkadir J."/>
            <person name="Abebe A."/>
            <person name="Abera B."/>
            <person name="Abreu J."/>
            <person name="Acer S.C."/>
            <person name="Aftuck L."/>
            <person name="Alexander A."/>
            <person name="An P."/>
            <person name="Anderson E."/>
            <person name="Anderson S."/>
            <person name="Arachi H."/>
            <person name="Azer M."/>
            <person name="Bachantsang P."/>
            <person name="Barry A."/>
            <person name="Bayul T."/>
            <person name="Berlin A."/>
            <person name="Bessette D."/>
            <person name="Bloom T."/>
            <person name="Blye J."/>
            <person name="Boguslavskiy L."/>
            <person name="Bonnet C."/>
            <person name="Boukhgalter B."/>
            <person name="Bourzgui I."/>
            <person name="Brown A."/>
            <person name="Cahill P."/>
            <person name="Channer S."/>
            <person name="Cheshatsang Y."/>
            <person name="Chuda L."/>
            <person name="Citroen M."/>
            <person name="Collymore A."/>
            <person name="Cooke P."/>
            <person name="Costello M."/>
            <person name="D'Aco K."/>
            <person name="Daza R."/>
            <person name="De Haan G."/>
            <person name="DeGray S."/>
            <person name="DeMaso C."/>
            <person name="Dhargay N."/>
            <person name="Dooley K."/>
            <person name="Dooley E."/>
            <person name="Doricent M."/>
            <person name="Dorje P."/>
            <person name="Dorjee K."/>
            <person name="Dupes A."/>
            <person name="Elong R."/>
            <person name="Falk J."/>
            <person name="Farina A."/>
            <person name="Faro S."/>
            <person name="Ferguson D."/>
            <person name="Fisher S."/>
            <person name="Foley C.D."/>
            <person name="Franke A."/>
            <person name="Friedrich D."/>
            <person name="Gadbois L."/>
            <person name="Gearin G."/>
            <person name="Gearin C.R."/>
            <person name="Giannoukos G."/>
            <person name="Goode T."/>
            <person name="Graham J."/>
            <person name="Grandbois E."/>
            <person name="Grewal S."/>
            <person name="Gyaltsen K."/>
            <person name="Hafez N."/>
            <person name="Hagos B."/>
            <person name="Hall J."/>
            <person name="Henson C."/>
            <person name="Hollinger A."/>
            <person name="Honan T."/>
            <person name="Huard M.D."/>
            <person name="Hughes L."/>
            <person name="Hurhula B."/>
            <person name="Husby M.E."/>
            <person name="Kamat A."/>
            <person name="Kanga B."/>
            <person name="Kashin S."/>
            <person name="Khazanovich D."/>
            <person name="Kisner P."/>
            <person name="Lance K."/>
            <person name="Lara M."/>
            <person name="Lee W."/>
            <person name="Lennon N."/>
            <person name="Letendre F."/>
            <person name="LeVine R."/>
            <person name="Lipovsky A."/>
            <person name="Liu X."/>
            <person name="Liu J."/>
            <person name="Liu S."/>
            <person name="Lokyitsang T."/>
            <person name="Lokyitsang Y."/>
            <person name="Lubonja R."/>
            <person name="Lui A."/>
            <person name="MacDonald P."/>
            <person name="Magnisalis V."/>
            <person name="Maru K."/>
            <person name="Matthews C."/>
            <person name="McCusker W."/>
            <person name="McDonough S."/>
            <person name="Mehta T."/>
            <person name="Meldrim J."/>
            <person name="Meneus L."/>
            <person name="Mihai O."/>
            <person name="Mihalev A."/>
            <person name="Mihova T."/>
            <person name="Mittelman R."/>
            <person name="Mlenga V."/>
            <person name="Montmayeur A."/>
            <person name="Mulrain L."/>
            <person name="Navidi A."/>
            <person name="Naylor J."/>
            <person name="Negash T."/>
            <person name="Nguyen T."/>
            <person name="Nguyen N."/>
            <person name="Nicol R."/>
            <person name="Norbu C."/>
            <person name="Norbu N."/>
            <person name="Novod N."/>
            <person name="O'Neill B."/>
            <person name="Osman S."/>
            <person name="Markiewicz E."/>
            <person name="Oyono O.L."/>
            <person name="Patti C."/>
            <person name="Phunkhang P."/>
            <person name="Pierre F."/>
            <person name="Priest M."/>
            <person name="Raghuraman S."/>
            <person name="Rege F."/>
            <person name="Reyes R."/>
            <person name="Rise C."/>
            <person name="Rogov P."/>
            <person name="Ross K."/>
            <person name="Ryan E."/>
            <person name="Settipalli S."/>
            <person name="Shea T."/>
            <person name="Sherpa N."/>
            <person name="Shi L."/>
            <person name="Shih D."/>
            <person name="Sparrow T."/>
            <person name="Spaulding J."/>
            <person name="Stalker J."/>
            <person name="Stange-Thomann N."/>
            <person name="Stavropoulos S."/>
            <person name="Stone C."/>
            <person name="Strader C."/>
            <person name="Tesfaye S."/>
            <person name="Thomson T."/>
            <person name="Thoulutsang Y."/>
            <person name="Thoulutsang D."/>
            <person name="Topham K."/>
            <person name="Topping I."/>
            <person name="Tsamla T."/>
            <person name="Vassiliev H."/>
            <person name="Vo A."/>
            <person name="Wangchuk T."/>
            <person name="Wangdi T."/>
            <person name="Weiand M."/>
            <person name="Wilkinson J."/>
            <person name="Wilson A."/>
            <person name="Yadav S."/>
            <person name="Young G."/>
            <person name="Yu Q."/>
            <person name="Zembek L."/>
            <person name="Zhong D."/>
            <person name="Zimmer A."/>
            <person name="Zwirko Z."/>
            <person name="Jaffe D.B."/>
            <person name="Alvarez P."/>
            <person name="Brockman W."/>
            <person name="Butler J."/>
            <person name="Chin C."/>
            <person name="Gnerre S."/>
            <person name="Grabherr M."/>
            <person name="Kleber M."/>
            <person name="Mauceli E."/>
            <person name="MacCallum I."/>
        </authorList>
    </citation>
    <scope>NUCLEOTIDE SEQUENCE [LARGE SCALE GENOMIC DNA]</scope>
    <source>
        <strain evidence="7">Tucson 15010-1051.87</strain>
    </source>
</reference>
<evidence type="ECO:0000256" key="4">
    <source>
        <dbReference type="SAM" id="Coils"/>
    </source>
</evidence>
<evidence type="ECO:0000313" key="7">
    <source>
        <dbReference type="Proteomes" id="UP000008792"/>
    </source>
</evidence>
<dbReference type="Gene3D" id="3.30.40.10">
    <property type="entry name" value="Zinc/RING finger domain, C3HC4 (zinc finger)"/>
    <property type="match status" value="1"/>
</dbReference>
<dbReference type="SUPFAM" id="SSF57850">
    <property type="entry name" value="RING/U-box"/>
    <property type="match status" value="1"/>
</dbReference>
<dbReference type="PhylomeDB" id="B4LIA0"/>
<dbReference type="PANTHER" id="PTHR16047:SF7">
    <property type="entry name" value="E3 UBIQUITIN-PROTEIN LIGASE RFWD3"/>
    <property type="match status" value="1"/>
</dbReference>
<feature type="coiled-coil region" evidence="4">
    <location>
        <begin position="118"/>
        <end position="163"/>
    </location>
</feature>
<evidence type="ECO:0000259" key="5">
    <source>
        <dbReference type="PROSITE" id="PS50089"/>
    </source>
</evidence>
<dbReference type="InterPro" id="IPR001841">
    <property type="entry name" value="Znf_RING"/>
</dbReference>
<dbReference type="AlphaFoldDB" id="B4LIA0"/>